<evidence type="ECO:0000313" key="5">
    <source>
        <dbReference type="Proteomes" id="UP000050525"/>
    </source>
</evidence>
<dbReference type="SUPFAM" id="SSF50998">
    <property type="entry name" value="Quinoprotein alcohol dehydrogenase-like"/>
    <property type="match status" value="1"/>
</dbReference>
<evidence type="ECO:0000256" key="1">
    <source>
        <dbReference type="ARBA" id="ARBA00022574"/>
    </source>
</evidence>
<accession>A0A151N9I1</accession>
<dbReference type="Pfam" id="PF00400">
    <property type="entry name" value="WD40"/>
    <property type="match status" value="1"/>
</dbReference>
<dbReference type="InterPro" id="IPR015943">
    <property type="entry name" value="WD40/YVTN_repeat-like_dom_sf"/>
</dbReference>
<dbReference type="InterPro" id="IPR011047">
    <property type="entry name" value="Quinoprotein_ADH-like_sf"/>
</dbReference>
<dbReference type="Gene3D" id="2.130.10.10">
    <property type="entry name" value="YVTN repeat-like/Quinoprotein amine dehydrogenase"/>
    <property type="match status" value="1"/>
</dbReference>
<name>A0A151N9I1_ALLMI</name>
<dbReference type="Proteomes" id="UP000050525">
    <property type="component" value="Unassembled WGS sequence"/>
</dbReference>
<feature type="repeat" description="WD" evidence="3">
    <location>
        <begin position="62"/>
        <end position="94"/>
    </location>
</feature>
<dbReference type="EMBL" id="AKHW03003682">
    <property type="protein sequence ID" value="KYO33482.1"/>
    <property type="molecule type" value="Genomic_DNA"/>
</dbReference>
<keyword evidence="2" id="KW-0677">Repeat</keyword>
<evidence type="ECO:0000313" key="4">
    <source>
        <dbReference type="EMBL" id="KYO33482.1"/>
    </source>
</evidence>
<dbReference type="PANTHER" id="PTHR44019">
    <property type="entry name" value="WD REPEAT-CONTAINING PROTEIN 55"/>
    <property type="match status" value="1"/>
</dbReference>
<dbReference type="InterPro" id="IPR050505">
    <property type="entry name" value="WDR55/POC1"/>
</dbReference>
<gene>
    <name evidence="4" type="ORF">Y1Q_0008677</name>
</gene>
<dbReference type="AlphaFoldDB" id="A0A151N9I1"/>
<dbReference type="STRING" id="8496.A0A151N9I1"/>
<evidence type="ECO:0000256" key="2">
    <source>
        <dbReference type="ARBA" id="ARBA00022737"/>
    </source>
</evidence>
<dbReference type="PANTHER" id="PTHR44019:SF8">
    <property type="entry name" value="POC1 CENTRIOLAR PROTEIN HOMOLOG"/>
    <property type="match status" value="1"/>
</dbReference>
<proteinExistence type="predicted"/>
<comment type="caution">
    <text evidence="4">The sequence shown here is derived from an EMBL/GenBank/DDBJ whole genome shotgun (WGS) entry which is preliminary data.</text>
</comment>
<sequence>MFVKLTQNQIHHAVRLSNNFTLDIAKYSWLCANTGCGHVIALASNDGTVKVLELKSGQLSSLVGHEDDVQCVVFDHKAEHLLSGGADGTVRLWT</sequence>
<reference evidence="4 5" key="1">
    <citation type="journal article" date="2012" name="Genome Biol.">
        <title>Sequencing three crocodilian genomes to illuminate the evolution of archosaurs and amniotes.</title>
        <authorList>
            <person name="St John J.A."/>
            <person name="Braun E.L."/>
            <person name="Isberg S.R."/>
            <person name="Miles L.G."/>
            <person name="Chong A.Y."/>
            <person name="Gongora J."/>
            <person name="Dalzell P."/>
            <person name="Moran C."/>
            <person name="Bed'hom B."/>
            <person name="Abzhanov A."/>
            <person name="Burgess S.C."/>
            <person name="Cooksey A.M."/>
            <person name="Castoe T.A."/>
            <person name="Crawford N.G."/>
            <person name="Densmore L.D."/>
            <person name="Drew J.C."/>
            <person name="Edwards S.V."/>
            <person name="Faircloth B.C."/>
            <person name="Fujita M.K."/>
            <person name="Greenwold M.J."/>
            <person name="Hoffmann F.G."/>
            <person name="Howard J.M."/>
            <person name="Iguchi T."/>
            <person name="Janes D.E."/>
            <person name="Khan S.Y."/>
            <person name="Kohno S."/>
            <person name="de Koning A.J."/>
            <person name="Lance S.L."/>
            <person name="McCarthy F.M."/>
            <person name="McCormack J.E."/>
            <person name="Merchant M.E."/>
            <person name="Peterson D.G."/>
            <person name="Pollock D.D."/>
            <person name="Pourmand N."/>
            <person name="Raney B.J."/>
            <person name="Roessler K.A."/>
            <person name="Sanford J.R."/>
            <person name="Sawyer R.H."/>
            <person name="Schmidt C.J."/>
            <person name="Triplett E.W."/>
            <person name="Tuberville T.D."/>
            <person name="Venegas-Anaya M."/>
            <person name="Howard J.T."/>
            <person name="Jarvis E.D."/>
            <person name="Guillette L.J.Jr."/>
            <person name="Glenn T.C."/>
            <person name="Green R.E."/>
            <person name="Ray D.A."/>
        </authorList>
    </citation>
    <scope>NUCLEOTIDE SEQUENCE [LARGE SCALE GENOMIC DNA]</scope>
    <source>
        <strain evidence="4">KSC_2009_1</strain>
    </source>
</reference>
<dbReference type="SMART" id="SM00320">
    <property type="entry name" value="WD40"/>
    <property type="match status" value="1"/>
</dbReference>
<keyword evidence="5" id="KW-1185">Reference proteome</keyword>
<dbReference type="PROSITE" id="PS50082">
    <property type="entry name" value="WD_REPEATS_2"/>
    <property type="match status" value="1"/>
</dbReference>
<evidence type="ECO:0000256" key="3">
    <source>
        <dbReference type="PROSITE-ProRule" id="PRU00221"/>
    </source>
</evidence>
<dbReference type="InterPro" id="IPR001680">
    <property type="entry name" value="WD40_rpt"/>
</dbReference>
<protein>
    <submittedName>
        <fullName evidence="4">Uncharacterized protein</fullName>
    </submittedName>
</protein>
<organism evidence="4 5">
    <name type="scientific">Alligator mississippiensis</name>
    <name type="common">American alligator</name>
    <dbReference type="NCBI Taxonomy" id="8496"/>
    <lineage>
        <taxon>Eukaryota</taxon>
        <taxon>Metazoa</taxon>
        <taxon>Chordata</taxon>
        <taxon>Craniata</taxon>
        <taxon>Vertebrata</taxon>
        <taxon>Euteleostomi</taxon>
        <taxon>Archelosauria</taxon>
        <taxon>Archosauria</taxon>
        <taxon>Crocodylia</taxon>
        <taxon>Alligatoridae</taxon>
        <taxon>Alligatorinae</taxon>
        <taxon>Alligator</taxon>
    </lineage>
</organism>
<keyword evidence="1 3" id="KW-0853">WD repeat</keyword>
<dbReference type="PROSITE" id="PS50294">
    <property type="entry name" value="WD_REPEATS_REGION"/>
    <property type="match status" value="1"/>
</dbReference>